<dbReference type="OMA" id="KAGYHEE"/>
<feature type="region of interest" description="Disordered" evidence="2">
    <location>
        <begin position="282"/>
        <end position="430"/>
    </location>
</feature>
<feature type="coiled-coil region" evidence="1">
    <location>
        <begin position="149"/>
        <end position="208"/>
    </location>
</feature>
<keyword evidence="4" id="KW-1185">Reference proteome</keyword>
<evidence type="ECO:0000313" key="3">
    <source>
        <dbReference type="EMBL" id="KGB80334.1"/>
    </source>
</evidence>
<evidence type="ECO:0008006" key="5">
    <source>
        <dbReference type="Google" id="ProtNLM"/>
    </source>
</evidence>
<dbReference type="GO" id="GO:0005543">
    <property type="term" value="F:phospholipid binding"/>
    <property type="evidence" value="ECO:0007669"/>
    <property type="project" value="InterPro"/>
</dbReference>
<dbReference type="VEuPathDB" id="FungiDB:CNBG_6172"/>
<evidence type="ECO:0000256" key="1">
    <source>
        <dbReference type="SAM" id="Coils"/>
    </source>
</evidence>
<dbReference type="EMBL" id="CP025768">
    <property type="protein sequence ID" value="KGB80334.1"/>
    <property type="molecule type" value="Genomic_DNA"/>
</dbReference>
<protein>
    <recommendedName>
        <fullName evidence="5">Protein IVY1</fullName>
    </recommendedName>
</protein>
<dbReference type="GO" id="GO:0000329">
    <property type="term" value="C:fungal-type vacuole membrane"/>
    <property type="evidence" value="ECO:0007669"/>
    <property type="project" value="InterPro"/>
</dbReference>
<feature type="compositionally biased region" description="Polar residues" evidence="2">
    <location>
        <begin position="347"/>
        <end position="362"/>
    </location>
</feature>
<dbReference type="OrthoDB" id="5594612at2759"/>
<evidence type="ECO:0000256" key="2">
    <source>
        <dbReference type="SAM" id="MobiDB-lite"/>
    </source>
</evidence>
<dbReference type="GO" id="GO:0042144">
    <property type="term" value="P:vacuole fusion, non-autophagic"/>
    <property type="evidence" value="ECO:0007669"/>
    <property type="project" value="InterPro"/>
</dbReference>
<reference evidence="3 4" key="1">
    <citation type="journal article" date="2011" name="MBio">
        <title>Genome variation in Cryptococcus gattii, an emerging pathogen of immunocompetent hosts.</title>
        <authorList>
            <person name="D'Souza C.A."/>
            <person name="Kronstad J.W."/>
            <person name="Taylor G."/>
            <person name="Warren R."/>
            <person name="Yuen M."/>
            <person name="Hu G."/>
            <person name="Jung W.H."/>
            <person name="Sham A."/>
            <person name="Kidd S.E."/>
            <person name="Tangen K."/>
            <person name="Lee N."/>
            <person name="Zeilmaker T."/>
            <person name="Sawkins J."/>
            <person name="McVicker G."/>
            <person name="Shah S."/>
            <person name="Gnerre S."/>
            <person name="Griggs A."/>
            <person name="Zeng Q."/>
            <person name="Bartlett K."/>
            <person name="Li W."/>
            <person name="Wang X."/>
            <person name="Heitman J."/>
            <person name="Stajich J.E."/>
            <person name="Fraser J.A."/>
            <person name="Meyer W."/>
            <person name="Carter D."/>
            <person name="Schein J."/>
            <person name="Krzywinski M."/>
            <person name="Kwon-Chung K.J."/>
            <person name="Varma A."/>
            <person name="Wang J."/>
            <person name="Brunham R."/>
            <person name="Fyfe M."/>
            <person name="Ouellette B.F."/>
            <person name="Siddiqui A."/>
            <person name="Marra M."/>
            <person name="Jones S."/>
            <person name="Holt R."/>
            <person name="Birren B.W."/>
            <person name="Galagan J.E."/>
            <person name="Cuomo C.A."/>
        </authorList>
    </citation>
    <scope>NUCLEOTIDE SEQUENCE [LARGE SCALE GENOMIC DNA]</scope>
    <source>
        <strain evidence="3 4">R265</strain>
    </source>
</reference>
<feature type="compositionally biased region" description="Acidic residues" evidence="2">
    <location>
        <begin position="394"/>
        <end position="404"/>
    </location>
</feature>
<dbReference type="HOGENOM" id="CLU_029202_0_0_1"/>
<dbReference type="PANTHER" id="PTHR38407:SF1">
    <property type="entry name" value="PROTEIN IVY1"/>
    <property type="match status" value="1"/>
</dbReference>
<feature type="compositionally biased region" description="Polar residues" evidence="2">
    <location>
        <begin position="300"/>
        <end position="315"/>
    </location>
</feature>
<dbReference type="FunFam" id="1.20.1270.60:FF:000075">
    <property type="entry name" value="Related to IVY1-phospholipid-binding protein"/>
    <property type="match status" value="1"/>
</dbReference>
<dbReference type="GeneID" id="88182269"/>
<accession>A0A095CM42</accession>
<dbReference type="Gene3D" id="1.20.1270.60">
    <property type="entry name" value="Arfaptin homology (AH) domain/BAR domain"/>
    <property type="match status" value="1"/>
</dbReference>
<dbReference type="RefSeq" id="XP_062885945.1">
    <property type="nucleotide sequence ID" value="XM_063029990.1"/>
</dbReference>
<organism evidence="3 4">
    <name type="scientific">Cryptococcus deuterogattii (strain R265)</name>
    <name type="common">Cryptococcus gattii VGII (strain R265)</name>
    <dbReference type="NCBI Taxonomy" id="294750"/>
    <lineage>
        <taxon>Eukaryota</taxon>
        <taxon>Fungi</taxon>
        <taxon>Dikarya</taxon>
        <taxon>Basidiomycota</taxon>
        <taxon>Agaricomycotina</taxon>
        <taxon>Tremellomycetes</taxon>
        <taxon>Tremellales</taxon>
        <taxon>Cryptococcaceae</taxon>
        <taxon>Cryptococcus</taxon>
        <taxon>Cryptococcus gattii species complex</taxon>
    </lineage>
</organism>
<dbReference type="AlphaFoldDB" id="A0A095CM42"/>
<proteinExistence type="predicted"/>
<dbReference type="InterPro" id="IPR037470">
    <property type="entry name" value="IVY1"/>
</dbReference>
<evidence type="ECO:0000313" key="4">
    <source>
        <dbReference type="Proteomes" id="UP000029445"/>
    </source>
</evidence>
<gene>
    <name evidence="3" type="ORF">CNBG_6172</name>
</gene>
<name>A0A095CM42_CRYD2</name>
<dbReference type="Proteomes" id="UP000029445">
    <property type="component" value="Chromosome 10"/>
</dbReference>
<dbReference type="STRING" id="294750.A0A095CM42"/>
<sequence length="430" mass="46660">MSTSRPRIDSLRSSSTIDHSAWEARAPSPSFSTTTTGSKVNLPENHALITRKDLRQSIACFEELMAAAKAYRNALLAMSSATAAFATAMEACSRVKGCRSSNSALAGAGGLQYLVSNHEQLLADTVYRQFEIPLLHALDNYKMITADRLAAYEKALHEQSQKIRKTEAENLKIGRRRKRDLQQFRQALGELQKQVDELDSIKAAYHEEVLESEEEVWETVLGRVAFVIRSQLDFYEKIAGKASDPILEPMVMSIPDPFDAYGPPKEEGQIFSVLAPLSLLDSSAPQSPTPNLPRVLSPRPMSTKTTSPGHPSSPSDFHGTPTRLSPAPREPEASSESVFGKHDTWLESASGNFGTSSVSEMGNASDRSRRELSIIDEGDITLNGKKNEQSEGYGDGDDDGDGDEASVKAVKDSLGGKIDGLPTKAANGSS</sequence>
<keyword evidence="1" id="KW-0175">Coiled coil</keyword>
<dbReference type="KEGG" id="cdeu:CNBG_6172"/>
<dbReference type="PANTHER" id="PTHR38407">
    <property type="entry name" value="PROTEIN IVY1"/>
    <property type="match status" value="1"/>
</dbReference>
<reference evidence="3 4" key="2">
    <citation type="journal article" date="2018" name="Proc. Natl. Acad. Sci.">
        <title>RNAi is a critical determinant of centromere evolution in closely related fungi.</title>
        <authorList>
            <person name="Yadav V."/>
            <person name="Sun S."/>
            <person name="Billmyre R.B."/>
            <person name="Thimmappa B.C."/>
            <person name="Shea T."/>
            <person name="Lintner R."/>
            <person name="Bakkeren G."/>
            <person name="Cuomo C.A."/>
            <person name="Heitman J."/>
            <person name="Sanyal K."/>
        </authorList>
    </citation>
    <scope>NUCLEOTIDE SEQUENCE [LARGE SCALE GENOMIC DNA]</scope>
    <source>
        <strain evidence="3 4">R265</strain>
    </source>
</reference>
<dbReference type="SUPFAM" id="SSF103657">
    <property type="entry name" value="BAR/IMD domain-like"/>
    <property type="match status" value="1"/>
</dbReference>
<dbReference type="InterPro" id="IPR027267">
    <property type="entry name" value="AH/BAR_dom_sf"/>
</dbReference>